<reference evidence="1 2" key="2">
    <citation type="journal article" date="2016" name="Genome Announc.">
        <title>Draft Genome Sequences of Streptomyces scabiei S58, Streptomyces turgidiscabies T45, and Streptomyces acidiscabies a10, the Pathogens of Potato Common Scab, Isolated in Japan.</title>
        <authorList>
            <person name="Tomihama T."/>
            <person name="Nishi Y."/>
            <person name="Sakai M."/>
            <person name="Ikenaga M."/>
            <person name="Okubo T."/>
            <person name="Ikeda S."/>
        </authorList>
    </citation>
    <scope>NUCLEOTIDE SEQUENCE [LARGE SCALE GENOMIC DNA]</scope>
    <source>
        <strain evidence="1 2">S58</strain>
    </source>
</reference>
<name>A0A100JI03_STRSC</name>
<evidence type="ECO:0000313" key="2">
    <source>
        <dbReference type="Proteomes" id="UP000067448"/>
    </source>
</evidence>
<dbReference type="AlphaFoldDB" id="A0A100JI03"/>
<comment type="caution">
    <text evidence="1">The sequence shown here is derived from an EMBL/GenBank/DDBJ whole genome shotgun (WGS) entry which is preliminary data.</text>
</comment>
<reference evidence="2" key="3">
    <citation type="submission" date="2016-02" db="EMBL/GenBank/DDBJ databases">
        <title>Draft genome of pathogenic Streptomyces sp. in Japan.</title>
        <authorList>
            <person name="Tomihama T."/>
            <person name="Ikenaga M."/>
            <person name="Sakai M."/>
            <person name="Okubo T."/>
            <person name="Ikeda S."/>
        </authorList>
    </citation>
    <scope>NUCLEOTIDE SEQUENCE [LARGE SCALE GENOMIC DNA]</scope>
    <source>
        <strain evidence="2">S58</strain>
    </source>
</reference>
<organism evidence="1 2">
    <name type="scientific">Streptomyces scabiei</name>
    <dbReference type="NCBI Taxonomy" id="1930"/>
    <lineage>
        <taxon>Bacteria</taxon>
        <taxon>Bacillati</taxon>
        <taxon>Actinomycetota</taxon>
        <taxon>Actinomycetes</taxon>
        <taxon>Kitasatosporales</taxon>
        <taxon>Streptomycetaceae</taxon>
        <taxon>Streptomyces</taxon>
    </lineage>
</organism>
<gene>
    <name evidence="1" type="ORF">SsS58_00242</name>
</gene>
<sequence length="42" mass="4581">MAPGGKGRACVPAYYLQRWGNDEAKDNDGRVIRDCEADEVPG</sequence>
<reference evidence="2" key="1">
    <citation type="submission" date="2015-11" db="EMBL/GenBank/DDBJ databases">
        <authorList>
            <consortium name="Cross-ministerial Strategic Innovation Promotion Program (SIP) consortium"/>
            <person name="Tomihama T."/>
            <person name="Ikenaga M."/>
            <person name="Sakai M."/>
            <person name="Okubo T."/>
            <person name="Ikeda S."/>
        </authorList>
    </citation>
    <scope>NUCLEOTIDE SEQUENCE [LARGE SCALE GENOMIC DNA]</scope>
    <source>
        <strain evidence="2">S58</strain>
    </source>
</reference>
<dbReference type="EMBL" id="BCMM01000001">
    <property type="protein sequence ID" value="GAQ59904.1"/>
    <property type="molecule type" value="Genomic_DNA"/>
</dbReference>
<proteinExistence type="predicted"/>
<evidence type="ECO:0000313" key="1">
    <source>
        <dbReference type="EMBL" id="GAQ59904.1"/>
    </source>
</evidence>
<accession>A0A100JI03</accession>
<dbReference type="Proteomes" id="UP000067448">
    <property type="component" value="Unassembled WGS sequence"/>
</dbReference>
<protein>
    <submittedName>
        <fullName evidence="1">Uncharacterized protein</fullName>
    </submittedName>
</protein>